<accession>A0A1S8AQL9</accession>
<dbReference type="Proteomes" id="UP000189370">
    <property type="component" value="Unassembled WGS sequence"/>
</dbReference>
<keyword evidence="3" id="KW-1185">Reference proteome</keyword>
<protein>
    <submittedName>
        <fullName evidence="2">Uncharacterized protein</fullName>
    </submittedName>
</protein>
<dbReference type="EMBL" id="LWLN01000003">
    <property type="protein sequence ID" value="OLZ39118.1"/>
    <property type="molecule type" value="Genomic_DNA"/>
</dbReference>
<evidence type="ECO:0000256" key="1">
    <source>
        <dbReference type="SAM" id="Coils"/>
    </source>
</evidence>
<dbReference type="STRING" id="301967.A6E15_19330"/>
<dbReference type="AlphaFoldDB" id="A0A1S8AQL9"/>
<comment type="caution">
    <text evidence="2">The sequence shown here is derived from an EMBL/GenBank/DDBJ whole genome shotgun (WGS) entry which is preliminary data.</text>
</comment>
<dbReference type="RefSeq" id="WP_076148853.1">
    <property type="nucleotide sequence ID" value="NZ_LWLN01000003.1"/>
</dbReference>
<evidence type="ECO:0000313" key="2">
    <source>
        <dbReference type="EMBL" id="OLZ39118.1"/>
    </source>
</evidence>
<sequence length="209" mass="23614">MSETETDTDDDQQDLEYAQRRVAEMNERAAKAVSQLAGVESNATPIGSLRMAHSDLCKTLANTNRAIANVEQAIIARRDGHGRTMPREITRDHADRFDELYDGPVYSLAMQLLEKNRTEYLYATPDTYGAEQVERHGLTENQRSWLTDLSEAWQAYDEVYDPRTIDDDRLSRDLQTVVTEARNENWGNVKATLEAAIDAAADLEEADSE</sequence>
<reference evidence="3" key="1">
    <citation type="submission" date="2016-04" db="EMBL/GenBank/DDBJ databases">
        <authorList>
            <person name="Chen S.-C."/>
            <person name="Lai M.-C."/>
        </authorList>
    </citation>
    <scope>NUCLEOTIDE SEQUENCE [LARGE SCALE GENOMIC DNA]</scope>
    <source>
        <strain evidence="3">AB14</strain>
    </source>
</reference>
<keyword evidence="1" id="KW-0175">Coiled coil</keyword>
<organism evidence="2 3">
    <name type="scientific">Natrinema saccharevitans</name>
    <dbReference type="NCBI Taxonomy" id="301967"/>
    <lineage>
        <taxon>Archaea</taxon>
        <taxon>Methanobacteriati</taxon>
        <taxon>Methanobacteriota</taxon>
        <taxon>Stenosarchaea group</taxon>
        <taxon>Halobacteria</taxon>
        <taxon>Halobacteriales</taxon>
        <taxon>Natrialbaceae</taxon>
        <taxon>Natrinema</taxon>
    </lineage>
</organism>
<name>A0A1S8AQL9_9EURY</name>
<evidence type="ECO:0000313" key="3">
    <source>
        <dbReference type="Proteomes" id="UP000189370"/>
    </source>
</evidence>
<gene>
    <name evidence="2" type="ORF">A6E15_19330</name>
</gene>
<feature type="coiled-coil region" evidence="1">
    <location>
        <begin position="15"/>
        <end position="42"/>
    </location>
</feature>
<proteinExistence type="predicted"/>
<dbReference type="OrthoDB" id="338908at2157"/>